<dbReference type="GeneID" id="64947323"/>
<sequence length="77" mass="8788">MSDFKLETDCGHDSWRLVETGYVRTWSIEIDPENKEITAHWGGSEDFSESGAGDDHLQCSICLDTKPIPEGWEVDWQ</sequence>
<dbReference type="KEGG" id="vg:64947323"/>
<organism evidence="1 2">
    <name type="scientific">Mycobacterium phage Benvolio</name>
    <dbReference type="NCBI Taxonomy" id="2591074"/>
    <lineage>
        <taxon>Viruses</taxon>
        <taxon>Duplodnaviria</taxon>
        <taxon>Heunggongvirae</taxon>
        <taxon>Uroviricota</taxon>
        <taxon>Caudoviricetes</taxon>
        <taxon>Turbidovirus</taxon>
        <taxon>Turbidovirus benvolio</taxon>
    </lineage>
</organism>
<dbReference type="InterPro" id="IPR057390">
    <property type="entry name" value="Zn-bd_phage_6"/>
</dbReference>
<evidence type="ECO:0000313" key="2">
    <source>
        <dbReference type="Proteomes" id="UP000320155"/>
    </source>
</evidence>
<dbReference type="Proteomes" id="UP000320155">
    <property type="component" value="Segment"/>
</dbReference>
<dbReference type="Pfam" id="PF24230">
    <property type="entry name" value="Phage_zn_bind_6"/>
    <property type="match status" value="1"/>
</dbReference>
<dbReference type="EMBL" id="MK919472">
    <property type="protein sequence ID" value="QDH47896.1"/>
    <property type="molecule type" value="Genomic_DNA"/>
</dbReference>
<accession>A0A514A3T9</accession>
<gene>
    <name evidence="1" type="primary">80</name>
    <name evidence="1" type="ORF">SEA_BENVOLIO_80</name>
</gene>
<dbReference type="RefSeq" id="YP_010063517.1">
    <property type="nucleotide sequence ID" value="NC_054806.1"/>
</dbReference>
<keyword evidence="2" id="KW-1185">Reference proteome</keyword>
<evidence type="ECO:0000313" key="1">
    <source>
        <dbReference type="EMBL" id="QDH47896.1"/>
    </source>
</evidence>
<proteinExistence type="predicted"/>
<protein>
    <submittedName>
        <fullName evidence="1">Uncharacterized protein</fullName>
    </submittedName>
</protein>
<reference evidence="1 2" key="1">
    <citation type="submission" date="2019-05" db="EMBL/GenBank/DDBJ databases">
        <authorList>
            <person name="Adams R."/>
            <person name="Akbary L.S."/>
            <person name="Andrews M.B."/>
            <person name="Baumann C.N."/>
            <person name="Belamarich J.P."/>
            <person name="Bhuta P.S."/>
            <person name="Campbell C.V."/>
            <person name="Crevits C.K."/>
            <person name="Crockett C.R."/>
            <person name="Dolan H.E."/>
            <person name="Ellis C.L."/>
            <person name="Elsasser D.N."/>
            <person name="Fenwick S.L."/>
            <person name="Guo R."/>
            <person name="Jackson A.R."/>
            <person name="Kaur A."/>
            <person name="Madison K.A."/>
            <person name="Kivimaki S.E."/>
            <person name="Martin A.Y."/>
            <person name="McChesney S.A."/>
            <person name="McCreary M.E."/>
            <person name="McMahill K.J."/>
            <person name="Nicely M.K."/>
            <person name="Ofsa J.B."/>
            <person name="Redle J.D."/>
            <person name="Santos M.R."/>
            <person name="Stiltner K.B."/>
            <person name="Taheny A.C."/>
            <person name="Tran P.V."/>
            <person name="Tunckanat T."/>
            <person name="Villavicencio A.P."/>
            <person name="Voshell S.M."/>
            <person name="Williams K.J."/>
            <person name="Witmer C.E."/>
            <person name="Woodruff E.H."/>
            <person name="Garlena R.A."/>
            <person name="Russell D.A."/>
            <person name="Pope W.H."/>
            <person name="Jacobs-Sera D."/>
            <person name="Hatfull G.F."/>
        </authorList>
    </citation>
    <scope>NUCLEOTIDE SEQUENCE [LARGE SCALE GENOMIC DNA]</scope>
</reference>
<name>A0A514A3T9_9CAUD</name>